<name>A0A2N5SMU0_9BASI</name>
<dbReference type="Gene3D" id="1.10.287.110">
    <property type="entry name" value="DnaJ domain"/>
    <property type="match status" value="1"/>
</dbReference>
<dbReference type="SMART" id="SM00271">
    <property type="entry name" value="DnaJ"/>
    <property type="match status" value="1"/>
</dbReference>
<dbReference type="GO" id="GO:0005634">
    <property type="term" value="C:nucleus"/>
    <property type="evidence" value="ECO:0007669"/>
    <property type="project" value="TreeGrafter"/>
</dbReference>
<dbReference type="GO" id="GO:0005737">
    <property type="term" value="C:cytoplasm"/>
    <property type="evidence" value="ECO:0007669"/>
    <property type="project" value="TreeGrafter"/>
</dbReference>
<evidence type="ECO:0000313" key="4">
    <source>
        <dbReference type="EMBL" id="PLW14559.1"/>
    </source>
</evidence>
<dbReference type="GO" id="GO:0031072">
    <property type="term" value="F:heat shock protein binding"/>
    <property type="evidence" value="ECO:0007669"/>
    <property type="project" value="TreeGrafter"/>
</dbReference>
<evidence type="ECO:0000259" key="3">
    <source>
        <dbReference type="PROSITE" id="PS50076"/>
    </source>
</evidence>
<feature type="region of interest" description="Disordered" evidence="2">
    <location>
        <begin position="236"/>
        <end position="269"/>
    </location>
</feature>
<protein>
    <recommendedName>
        <fullName evidence="3">J domain-containing protein</fullName>
    </recommendedName>
</protein>
<dbReference type="CDD" id="cd06257">
    <property type="entry name" value="DnaJ"/>
    <property type="match status" value="1"/>
</dbReference>
<feature type="compositionally biased region" description="Gly residues" evidence="2">
    <location>
        <begin position="338"/>
        <end position="348"/>
    </location>
</feature>
<dbReference type="PANTHER" id="PTHR44144:SF1">
    <property type="entry name" value="DNAJ HOMOLOG SUBFAMILY C MEMBER 9"/>
    <property type="match status" value="1"/>
</dbReference>
<dbReference type="EMBL" id="PGCI01000820">
    <property type="protein sequence ID" value="PLW14559.1"/>
    <property type="molecule type" value="Genomic_DNA"/>
</dbReference>
<feature type="region of interest" description="Disordered" evidence="2">
    <location>
        <begin position="1"/>
        <end position="25"/>
    </location>
</feature>
<dbReference type="InterPro" id="IPR001623">
    <property type="entry name" value="DnaJ_domain"/>
</dbReference>
<sequence>MGKTHQDASNRILNSSSEDEDEDSRDLYKILGLNTREATEGEVRSAYRKQALKYHPDKISATSTDEEKDEARRNFDRIGLAYKILADGTLRQRYDSTGTIDPNPSFLDGLEDQDGWSAYFKDLWSGEVNAQTIEEFANKYRDSEEELNDLRQHYEEFEGSLEEILSHTMCATDACEPRLIKRIDKMIKDGVLCGNARWEETKKDVQARARRAKKARQESREAEQLAKQLGVHDKLYPNHTHHHHHNNNNKGKGEASQEEASAPNPDNDQGIASLQALIRSNAANKHQLMIAKLEAKTRSESSSKTRNKKPTNSSQKKRKHLDDDIHNHEEEEEEKEGGGGGGGGGGGSEEPTEDQFQKIQAELMANKKSKKKQSGTDAASSSSSLPTKKGKKNHKKV</sequence>
<dbReference type="Proteomes" id="UP000235392">
    <property type="component" value="Unassembled WGS sequence"/>
</dbReference>
<feature type="coiled-coil region" evidence="1">
    <location>
        <begin position="133"/>
        <end position="160"/>
    </location>
</feature>
<dbReference type="SUPFAM" id="SSF46565">
    <property type="entry name" value="Chaperone J-domain"/>
    <property type="match status" value="1"/>
</dbReference>
<feature type="compositionally biased region" description="Basic residues" evidence="2">
    <location>
        <begin position="305"/>
        <end position="319"/>
    </location>
</feature>
<feature type="compositionally biased region" description="Basic and acidic residues" evidence="2">
    <location>
        <begin position="320"/>
        <end position="329"/>
    </location>
</feature>
<feature type="region of interest" description="Disordered" evidence="2">
    <location>
        <begin position="294"/>
        <end position="397"/>
    </location>
</feature>
<dbReference type="PROSITE" id="PS50076">
    <property type="entry name" value="DNAJ_2"/>
    <property type="match status" value="1"/>
</dbReference>
<reference evidence="4 5" key="1">
    <citation type="submission" date="2017-11" db="EMBL/GenBank/DDBJ databases">
        <title>De novo assembly and phasing of dikaryotic genomes from two isolates of Puccinia coronata f. sp. avenae, the causal agent of oat crown rust.</title>
        <authorList>
            <person name="Miller M.E."/>
            <person name="Zhang Y."/>
            <person name="Omidvar V."/>
            <person name="Sperschneider J."/>
            <person name="Schwessinger B."/>
            <person name="Raley C."/>
            <person name="Palmer J.M."/>
            <person name="Garnica D."/>
            <person name="Upadhyaya N."/>
            <person name="Rathjen J."/>
            <person name="Taylor J.M."/>
            <person name="Park R.F."/>
            <person name="Dodds P.N."/>
            <person name="Hirsch C.D."/>
            <person name="Kianian S.F."/>
            <person name="Figueroa M."/>
        </authorList>
    </citation>
    <scope>NUCLEOTIDE SEQUENCE [LARGE SCALE GENOMIC DNA]</scope>
    <source>
        <strain evidence="4">12SD80</strain>
    </source>
</reference>
<dbReference type="InterPro" id="IPR052594">
    <property type="entry name" value="J_domain-containing_protein"/>
</dbReference>
<keyword evidence="1" id="KW-0175">Coiled coil</keyword>
<dbReference type="PANTHER" id="PTHR44144">
    <property type="entry name" value="DNAJ HOMOLOG SUBFAMILY C MEMBER 9"/>
    <property type="match status" value="1"/>
</dbReference>
<accession>A0A2N5SMU0</accession>
<feature type="coiled-coil region" evidence="1">
    <location>
        <begin position="195"/>
        <end position="222"/>
    </location>
</feature>
<dbReference type="Pfam" id="PF23302">
    <property type="entry name" value="HTH_DNAJC9"/>
    <property type="match status" value="1"/>
</dbReference>
<comment type="caution">
    <text evidence="4">The sequence shown here is derived from an EMBL/GenBank/DDBJ whole genome shotgun (WGS) entry which is preliminary data.</text>
</comment>
<organism evidence="4 5">
    <name type="scientific">Puccinia coronata f. sp. avenae</name>
    <dbReference type="NCBI Taxonomy" id="200324"/>
    <lineage>
        <taxon>Eukaryota</taxon>
        <taxon>Fungi</taxon>
        <taxon>Dikarya</taxon>
        <taxon>Basidiomycota</taxon>
        <taxon>Pucciniomycotina</taxon>
        <taxon>Pucciniomycetes</taxon>
        <taxon>Pucciniales</taxon>
        <taxon>Pucciniaceae</taxon>
        <taxon>Puccinia</taxon>
    </lineage>
</organism>
<evidence type="ECO:0000256" key="2">
    <source>
        <dbReference type="SAM" id="MobiDB-lite"/>
    </source>
</evidence>
<feature type="compositionally biased region" description="Basic and acidic residues" evidence="2">
    <location>
        <begin position="294"/>
        <end position="303"/>
    </location>
</feature>
<feature type="domain" description="J" evidence="3">
    <location>
        <begin position="26"/>
        <end position="98"/>
    </location>
</feature>
<proteinExistence type="predicted"/>
<evidence type="ECO:0000313" key="5">
    <source>
        <dbReference type="Proteomes" id="UP000235392"/>
    </source>
</evidence>
<dbReference type="InterPro" id="IPR036869">
    <property type="entry name" value="J_dom_sf"/>
</dbReference>
<gene>
    <name evidence="4" type="ORF">PCASD_20392</name>
</gene>
<feature type="compositionally biased region" description="Basic residues" evidence="2">
    <location>
        <begin position="388"/>
        <end position="397"/>
    </location>
</feature>
<evidence type="ECO:0000256" key="1">
    <source>
        <dbReference type="SAM" id="Coils"/>
    </source>
</evidence>
<dbReference type="Pfam" id="PF00226">
    <property type="entry name" value="DnaJ"/>
    <property type="match status" value="1"/>
</dbReference>
<dbReference type="AlphaFoldDB" id="A0A2N5SMU0"/>
<dbReference type="InterPro" id="IPR056453">
    <property type="entry name" value="HTH_DNAJC9"/>
</dbReference>